<keyword evidence="2" id="KW-0812">Transmembrane</keyword>
<name>A0A7D4TPV0_9MICO</name>
<feature type="compositionally biased region" description="Pro residues" evidence="1">
    <location>
        <begin position="1"/>
        <end position="30"/>
    </location>
</feature>
<evidence type="ECO:0000256" key="2">
    <source>
        <dbReference type="SAM" id="Phobius"/>
    </source>
</evidence>
<evidence type="ECO:0008006" key="5">
    <source>
        <dbReference type="Google" id="ProtNLM"/>
    </source>
</evidence>
<reference evidence="3 4" key="1">
    <citation type="submission" date="2020-05" db="EMBL/GenBank/DDBJ databases">
        <title>Strain PA2F3 complete genome.</title>
        <authorList>
            <person name="Kim Y.-S."/>
            <person name="Kim S.-J."/>
            <person name="Jung H.-k."/>
            <person name="Kim S.-E."/>
            <person name="Kim K.-H."/>
        </authorList>
    </citation>
    <scope>NUCLEOTIDE SEQUENCE [LARGE SCALE GENOMIC DNA]</scope>
    <source>
        <strain evidence="3 4">PA2F3</strain>
    </source>
</reference>
<evidence type="ECO:0000313" key="3">
    <source>
        <dbReference type="EMBL" id="QKJ20682.1"/>
    </source>
</evidence>
<evidence type="ECO:0000256" key="1">
    <source>
        <dbReference type="SAM" id="MobiDB-lite"/>
    </source>
</evidence>
<evidence type="ECO:0000313" key="4">
    <source>
        <dbReference type="Proteomes" id="UP000502498"/>
    </source>
</evidence>
<sequence>MNTTLTPPPLPPQAPPPSPPTPPASGPAPTPTGSSGAAKVVSILTIALGGVLLVGAAGSAVLSTVAAASVRTSSQAVAVGEAAILDADVAAGSLRVEFADVSQAELDVTRPWGWGEWTLETRGDTLVVASPEIDFAGGWWTGGAGDAVLRLPESFAGSDVDLTLSAGSIEVDGDFREVALGVSAGEARVSGSADALEVEVSAGGAVLDLADVRVADLQVSAGSIEGELTGDQPDALVLDVSAGSLRLTVPDGRYDVDAEVSAGDFDSRLDESPGAQSTVEASLSAGEIVLRSR</sequence>
<proteinExistence type="predicted"/>
<dbReference type="RefSeq" id="WP_172991107.1">
    <property type="nucleotide sequence ID" value="NZ_CP054038.1"/>
</dbReference>
<dbReference type="EMBL" id="CP054038">
    <property type="protein sequence ID" value="QKJ20682.1"/>
    <property type="molecule type" value="Genomic_DNA"/>
</dbReference>
<protein>
    <recommendedName>
        <fullName evidence="5">Adhesin domain-containing protein</fullName>
    </recommendedName>
</protein>
<dbReference type="AlphaFoldDB" id="A0A7D4TPV0"/>
<feature type="transmembrane region" description="Helical" evidence="2">
    <location>
        <begin position="40"/>
        <end position="62"/>
    </location>
</feature>
<dbReference type="Proteomes" id="UP000502498">
    <property type="component" value="Chromosome"/>
</dbReference>
<gene>
    <name evidence="3" type="ORF">HQM25_15870</name>
</gene>
<organism evidence="3 4">
    <name type="scientific">Microbacterium hominis</name>
    <dbReference type="NCBI Taxonomy" id="162426"/>
    <lineage>
        <taxon>Bacteria</taxon>
        <taxon>Bacillati</taxon>
        <taxon>Actinomycetota</taxon>
        <taxon>Actinomycetes</taxon>
        <taxon>Micrococcales</taxon>
        <taxon>Microbacteriaceae</taxon>
        <taxon>Microbacterium</taxon>
    </lineage>
</organism>
<keyword evidence="2" id="KW-1133">Transmembrane helix</keyword>
<keyword evidence="2" id="KW-0472">Membrane</keyword>
<accession>A0A7D4TPV0</accession>
<feature type="region of interest" description="Disordered" evidence="1">
    <location>
        <begin position="1"/>
        <end position="34"/>
    </location>
</feature>